<gene>
    <name evidence="8" type="ORF">OLEA9_A106766</name>
</gene>
<dbReference type="SMART" id="SM00185">
    <property type="entry name" value="ARM"/>
    <property type="match status" value="1"/>
</dbReference>
<dbReference type="PANTHER" id="PTHR23315:SF52">
    <property type="entry name" value="U-BOX DOMAIN-CONTAINING PROTEIN 10"/>
    <property type="match status" value="1"/>
</dbReference>
<protein>
    <recommendedName>
        <fullName evidence="3">RING-type E3 ubiquitin transferase</fullName>
        <ecNumber evidence="3">2.3.2.27</ecNumber>
    </recommendedName>
</protein>
<comment type="caution">
    <text evidence="8">The sequence shown here is derived from an EMBL/GenBank/DDBJ whole genome shotgun (WGS) entry which is preliminary data.</text>
</comment>
<evidence type="ECO:0000313" key="9">
    <source>
        <dbReference type="Proteomes" id="UP000594638"/>
    </source>
</evidence>
<dbReference type="Gene3D" id="3.30.40.10">
    <property type="entry name" value="Zinc/RING finger domain, C3HC4 (zinc finger)"/>
    <property type="match status" value="1"/>
</dbReference>
<dbReference type="PANTHER" id="PTHR23315">
    <property type="entry name" value="U BOX DOMAIN-CONTAINING"/>
    <property type="match status" value="1"/>
</dbReference>
<dbReference type="GO" id="GO:0061630">
    <property type="term" value="F:ubiquitin protein ligase activity"/>
    <property type="evidence" value="ECO:0007669"/>
    <property type="project" value="UniProtKB-EC"/>
</dbReference>
<evidence type="ECO:0000256" key="3">
    <source>
        <dbReference type="ARBA" id="ARBA00012483"/>
    </source>
</evidence>
<comment type="catalytic activity">
    <reaction evidence="1">
        <text>S-ubiquitinyl-[E2 ubiquitin-conjugating enzyme]-L-cysteine + [acceptor protein]-L-lysine = [E2 ubiquitin-conjugating enzyme]-L-cysteine + N(6)-ubiquitinyl-[acceptor protein]-L-lysine.</text>
        <dbReference type="EC" id="2.3.2.27"/>
    </reaction>
</comment>
<reference evidence="8 9" key="1">
    <citation type="submission" date="2019-12" db="EMBL/GenBank/DDBJ databases">
        <authorList>
            <person name="Alioto T."/>
            <person name="Alioto T."/>
            <person name="Gomez Garrido J."/>
        </authorList>
    </citation>
    <scope>NUCLEOTIDE SEQUENCE [LARGE SCALE GENOMIC DNA]</scope>
</reference>
<proteinExistence type="predicted"/>
<dbReference type="InterPro" id="IPR011989">
    <property type="entry name" value="ARM-like"/>
</dbReference>
<evidence type="ECO:0000256" key="6">
    <source>
        <dbReference type="ARBA" id="ARBA00022786"/>
    </source>
</evidence>
<dbReference type="OrthoDB" id="7537227at2759"/>
<evidence type="ECO:0000313" key="8">
    <source>
        <dbReference type="EMBL" id="CAA2985217.1"/>
    </source>
</evidence>
<dbReference type="AlphaFoldDB" id="A0A8S0S0S7"/>
<dbReference type="GO" id="GO:0016567">
    <property type="term" value="P:protein ubiquitination"/>
    <property type="evidence" value="ECO:0007669"/>
    <property type="project" value="InterPro"/>
</dbReference>
<dbReference type="InterPro" id="IPR016024">
    <property type="entry name" value="ARM-type_fold"/>
</dbReference>
<dbReference type="InterPro" id="IPR000225">
    <property type="entry name" value="Armadillo"/>
</dbReference>
<organism evidence="8 9">
    <name type="scientific">Olea europaea subsp. europaea</name>
    <dbReference type="NCBI Taxonomy" id="158383"/>
    <lineage>
        <taxon>Eukaryota</taxon>
        <taxon>Viridiplantae</taxon>
        <taxon>Streptophyta</taxon>
        <taxon>Embryophyta</taxon>
        <taxon>Tracheophyta</taxon>
        <taxon>Spermatophyta</taxon>
        <taxon>Magnoliopsida</taxon>
        <taxon>eudicotyledons</taxon>
        <taxon>Gunneridae</taxon>
        <taxon>Pentapetalae</taxon>
        <taxon>asterids</taxon>
        <taxon>lamiids</taxon>
        <taxon>Lamiales</taxon>
        <taxon>Oleaceae</taxon>
        <taxon>Oleeae</taxon>
        <taxon>Olea</taxon>
    </lineage>
</organism>
<dbReference type="InterPro" id="IPR013083">
    <property type="entry name" value="Znf_RING/FYVE/PHD"/>
</dbReference>
<sequence length="262" mass="29604">MIFLDISEEVQEQAELVRAQLRRATEIYGGPLNSNLLCGALSQSLAKDINPFQPDNTFIGSLHVENTGNIDNEGGKKFEVPVEGINGSVGHPSHEIFQESESLRNLCTSSDGSGYCGHRPDLYERPYIQRWINWGNTCPKTQQNLQHLTLTPNFVLRSLISQWDIEAFKALVRKLSSWSIEQQMAAMSEIRSLSKRSTDNRILLAEAGAMPVLVNQFTSDDAQIQENAVTSILNLSIYDNKKGLIMQFLLWFKFLELEAWKQ</sequence>
<comment type="pathway">
    <text evidence="2">Protein modification; protein ubiquitination.</text>
</comment>
<dbReference type="Pfam" id="PF04564">
    <property type="entry name" value="U-box"/>
    <property type="match status" value="1"/>
</dbReference>
<keyword evidence="4" id="KW-0808">Transferase</keyword>
<dbReference type="Gene3D" id="1.25.10.10">
    <property type="entry name" value="Leucine-rich Repeat Variant"/>
    <property type="match status" value="1"/>
</dbReference>
<dbReference type="EC" id="2.3.2.27" evidence="3"/>
<accession>A0A8S0S0S7</accession>
<evidence type="ECO:0000256" key="4">
    <source>
        <dbReference type="ARBA" id="ARBA00022679"/>
    </source>
</evidence>
<keyword evidence="6" id="KW-0833">Ubl conjugation pathway</keyword>
<evidence type="ECO:0000259" key="7">
    <source>
        <dbReference type="SMART" id="SM00504"/>
    </source>
</evidence>
<dbReference type="InterPro" id="IPR003613">
    <property type="entry name" value="Ubox_domain"/>
</dbReference>
<keyword evidence="5" id="KW-0677">Repeat</keyword>
<dbReference type="SUPFAM" id="SSF48371">
    <property type="entry name" value="ARM repeat"/>
    <property type="match status" value="1"/>
</dbReference>
<evidence type="ECO:0000256" key="5">
    <source>
        <dbReference type="ARBA" id="ARBA00022737"/>
    </source>
</evidence>
<feature type="domain" description="U-box" evidence="7">
    <location>
        <begin position="107"/>
        <end position="163"/>
    </location>
</feature>
<dbReference type="Gramene" id="OE9A106766T1">
    <property type="protein sequence ID" value="OE9A106766C1"/>
    <property type="gene ID" value="OE9A106766"/>
</dbReference>
<dbReference type="SMART" id="SM00504">
    <property type="entry name" value="Ubox"/>
    <property type="match status" value="1"/>
</dbReference>
<dbReference type="EMBL" id="CACTIH010003796">
    <property type="protein sequence ID" value="CAA2985217.1"/>
    <property type="molecule type" value="Genomic_DNA"/>
</dbReference>
<dbReference type="Proteomes" id="UP000594638">
    <property type="component" value="Unassembled WGS sequence"/>
</dbReference>
<dbReference type="Pfam" id="PF00514">
    <property type="entry name" value="Arm"/>
    <property type="match status" value="1"/>
</dbReference>
<keyword evidence="9" id="KW-1185">Reference proteome</keyword>
<evidence type="ECO:0000256" key="2">
    <source>
        <dbReference type="ARBA" id="ARBA00004906"/>
    </source>
</evidence>
<name>A0A8S0S0S7_OLEEU</name>
<evidence type="ECO:0000256" key="1">
    <source>
        <dbReference type="ARBA" id="ARBA00000900"/>
    </source>
</evidence>
<dbReference type="SUPFAM" id="SSF57850">
    <property type="entry name" value="RING/U-box"/>
    <property type="match status" value="1"/>
</dbReference>